<feature type="transmembrane region" description="Helical" evidence="7">
    <location>
        <begin position="232"/>
        <end position="250"/>
    </location>
</feature>
<dbReference type="SUPFAM" id="SSF161098">
    <property type="entry name" value="MetI-like"/>
    <property type="match status" value="1"/>
</dbReference>
<name>A0A9D1HMB7_9FIRM</name>
<comment type="similarity">
    <text evidence="7">Belongs to the binding-protein-dependent transport system permease family.</text>
</comment>
<sequence length="258" mass="28965">MPKTLKRSHQIGFTVAGIGLALVFFSCWYLEISPMDLLLSFPDFISFFTANFLPPNFSDWQEFLPSVLDTFFFAIVATYISTFFAMFFGLMMSELVNPFKPLRVVFRGIVSFFRNIPVMIWASLLVYAFGVGELVGLIALVIATIGFLSRSYADSISELDKSNLEALKACGASPLQVLWHGTLVLFKPSFINWTLYCFELNIRSSTILGMVGAGGIGVLIQTNIKLFRYETAFGIILIVIVMVLCSELLTNKIRERIH</sequence>
<feature type="transmembrane region" description="Helical" evidence="7">
    <location>
        <begin position="134"/>
        <end position="153"/>
    </location>
</feature>
<dbReference type="PROSITE" id="PS51257">
    <property type="entry name" value="PROKAR_LIPOPROTEIN"/>
    <property type="match status" value="1"/>
</dbReference>
<dbReference type="Proteomes" id="UP000824175">
    <property type="component" value="Unassembled WGS sequence"/>
</dbReference>
<feature type="domain" description="ABC transmembrane type-1" evidence="8">
    <location>
        <begin position="67"/>
        <end position="250"/>
    </location>
</feature>
<organism evidence="9 10">
    <name type="scientific">Candidatus Fimiplasma intestinipullorum</name>
    <dbReference type="NCBI Taxonomy" id="2840825"/>
    <lineage>
        <taxon>Bacteria</taxon>
        <taxon>Bacillati</taxon>
        <taxon>Bacillota</taxon>
        <taxon>Clostridia</taxon>
        <taxon>Eubacteriales</taxon>
        <taxon>Candidatus Fimiplasma</taxon>
    </lineage>
</organism>
<evidence type="ECO:0000313" key="10">
    <source>
        <dbReference type="Proteomes" id="UP000824175"/>
    </source>
</evidence>
<dbReference type="InterPro" id="IPR000515">
    <property type="entry name" value="MetI-like"/>
</dbReference>
<evidence type="ECO:0000256" key="7">
    <source>
        <dbReference type="RuleBase" id="RU363032"/>
    </source>
</evidence>
<comment type="caution">
    <text evidence="9">The sequence shown here is derived from an EMBL/GenBank/DDBJ whole genome shotgun (WGS) entry which is preliminary data.</text>
</comment>
<feature type="transmembrane region" description="Helical" evidence="7">
    <location>
        <begin position="12"/>
        <end position="32"/>
    </location>
</feature>
<keyword evidence="4 7" id="KW-0812">Transmembrane</keyword>
<dbReference type="Pfam" id="PF00528">
    <property type="entry name" value="BPD_transp_1"/>
    <property type="match status" value="1"/>
</dbReference>
<dbReference type="AlphaFoldDB" id="A0A9D1HMB7"/>
<evidence type="ECO:0000256" key="2">
    <source>
        <dbReference type="ARBA" id="ARBA00022448"/>
    </source>
</evidence>
<proteinExistence type="inferred from homology"/>
<feature type="transmembrane region" description="Helical" evidence="7">
    <location>
        <begin position="104"/>
        <end position="128"/>
    </location>
</feature>
<dbReference type="PROSITE" id="PS50928">
    <property type="entry name" value="ABC_TM1"/>
    <property type="match status" value="1"/>
</dbReference>
<dbReference type="GO" id="GO:0005886">
    <property type="term" value="C:plasma membrane"/>
    <property type="evidence" value="ECO:0007669"/>
    <property type="project" value="UniProtKB-SubCell"/>
</dbReference>
<gene>
    <name evidence="9" type="primary">phnE</name>
    <name evidence="9" type="ORF">IAD15_03020</name>
</gene>
<reference evidence="9" key="1">
    <citation type="submission" date="2020-10" db="EMBL/GenBank/DDBJ databases">
        <authorList>
            <person name="Gilroy R."/>
        </authorList>
    </citation>
    <scope>NUCLEOTIDE SEQUENCE</scope>
    <source>
        <strain evidence="9">CHK195-11698</strain>
    </source>
</reference>
<keyword evidence="6 7" id="KW-0472">Membrane</keyword>
<dbReference type="InterPro" id="IPR035906">
    <property type="entry name" value="MetI-like_sf"/>
</dbReference>
<evidence type="ECO:0000256" key="6">
    <source>
        <dbReference type="ARBA" id="ARBA00023136"/>
    </source>
</evidence>
<dbReference type="InterPro" id="IPR005769">
    <property type="entry name" value="PhnE/PtxC"/>
</dbReference>
<evidence type="ECO:0000259" key="8">
    <source>
        <dbReference type="PROSITE" id="PS50928"/>
    </source>
</evidence>
<evidence type="ECO:0000313" key="9">
    <source>
        <dbReference type="EMBL" id="HIU13023.1"/>
    </source>
</evidence>
<evidence type="ECO:0000256" key="4">
    <source>
        <dbReference type="ARBA" id="ARBA00022692"/>
    </source>
</evidence>
<keyword evidence="2 7" id="KW-0813">Transport</keyword>
<protein>
    <submittedName>
        <fullName evidence="9">Phosphonate ABC transporter, permease protein PhnE</fullName>
    </submittedName>
</protein>
<keyword evidence="3" id="KW-1003">Cell membrane</keyword>
<reference evidence="9" key="2">
    <citation type="journal article" date="2021" name="PeerJ">
        <title>Extensive microbial diversity within the chicken gut microbiome revealed by metagenomics and culture.</title>
        <authorList>
            <person name="Gilroy R."/>
            <person name="Ravi A."/>
            <person name="Getino M."/>
            <person name="Pursley I."/>
            <person name="Horton D.L."/>
            <person name="Alikhan N.F."/>
            <person name="Baker D."/>
            <person name="Gharbi K."/>
            <person name="Hall N."/>
            <person name="Watson M."/>
            <person name="Adriaenssens E.M."/>
            <person name="Foster-Nyarko E."/>
            <person name="Jarju S."/>
            <person name="Secka A."/>
            <person name="Antonio M."/>
            <person name="Oren A."/>
            <person name="Chaudhuri R.R."/>
            <person name="La Ragione R."/>
            <person name="Hildebrand F."/>
            <person name="Pallen M.J."/>
        </authorList>
    </citation>
    <scope>NUCLEOTIDE SEQUENCE</scope>
    <source>
        <strain evidence="9">CHK195-11698</strain>
    </source>
</reference>
<dbReference type="NCBIfam" id="TIGR01097">
    <property type="entry name" value="PhnE"/>
    <property type="match status" value="1"/>
</dbReference>
<evidence type="ECO:0000256" key="3">
    <source>
        <dbReference type="ARBA" id="ARBA00022475"/>
    </source>
</evidence>
<dbReference type="PANTHER" id="PTHR30043:SF1">
    <property type="entry name" value="ABC TRANSPORT SYSTEM PERMEASE PROTEIN P69"/>
    <property type="match status" value="1"/>
</dbReference>
<feature type="transmembrane region" description="Helical" evidence="7">
    <location>
        <begin position="200"/>
        <end position="220"/>
    </location>
</feature>
<dbReference type="Gene3D" id="1.10.3720.10">
    <property type="entry name" value="MetI-like"/>
    <property type="match status" value="1"/>
</dbReference>
<comment type="subcellular location">
    <subcellularLocation>
        <location evidence="1 7">Cell membrane</location>
        <topology evidence="1 7">Multi-pass membrane protein</topology>
    </subcellularLocation>
</comment>
<accession>A0A9D1HMB7</accession>
<evidence type="ECO:0000256" key="5">
    <source>
        <dbReference type="ARBA" id="ARBA00022989"/>
    </source>
</evidence>
<dbReference type="PANTHER" id="PTHR30043">
    <property type="entry name" value="PHOSPHONATES TRANSPORT SYSTEM PERMEASE PROTEIN"/>
    <property type="match status" value="1"/>
</dbReference>
<dbReference type="GO" id="GO:0015416">
    <property type="term" value="F:ABC-type phosphonate transporter activity"/>
    <property type="evidence" value="ECO:0007669"/>
    <property type="project" value="InterPro"/>
</dbReference>
<evidence type="ECO:0000256" key="1">
    <source>
        <dbReference type="ARBA" id="ARBA00004651"/>
    </source>
</evidence>
<dbReference type="CDD" id="cd06261">
    <property type="entry name" value="TM_PBP2"/>
    <property type="match status" value="1"/>
</dbReference>
<keyword evidence="5 7" id="KW-1133">Transmembrane helix</keyword>
<dbReference type="EMBL" id="DVMJ01000020">
    <property type="protein sequence ID" value="HIU13023.1"/>
    <property type="molecule type" value="Genomic_DNA"/>
</dbReference>
<feature type="transmembrane region" description="Helical" evidence="7">
    <location>
        <begin position="71"/>
        <end position="92"/>
    </location>
</feature>